<reference evidence="2" key="1">
    <citation type="journal article" date="2022" name="IScience">
        <title>Evolution of zygomycete secretomes and the origins of terrestrial fungal ecologies.</title>
        <authorList>
            <person name="Chang Y."/>
            <person name="Wang Y."/>
            <person name="Mondo S."/>
            <person name="Ahrendt S."/>
            <person name="Andreopoulos W."/>
            <person name="Barry K."/>
            <person name="Beard J."/>
            <person name="Benny G.L."/>
            <person name="Blankenship S."/>
            <person name="Bonito G."/>
            <person name="Cuomo C."/>
            <person name="Desiro A."/>
            <person name="Gervers K.A."/>
            <person name="Hundley H."/>
            <person name="Kuo A."/>
            <person name="LaButti K."/>
            <person name="Lang B.F."/>
            <person name="Lipzen A."/>
            <person name="O'Donnell K."/>
            <person name="Pangilinan J."/>
            <person name="Reynolds N."/>
            <person name="Sandor L."/>
            <person name="Smith M.E."/>
            <person name="Tsang A."/>
            <person name="Grigoriev I.V."/>
            <person name="Stajich J.E."/>
            <person name="Spatafora J.W."/>
        </authorList>
    </citation>
    <scope>NUCLEOTIDE SEQUENCE</scope>
    <source>
        <strain evidence="2">RSA 2281</strain>
    </source>
</reference>
<keyword evidence="1" id="KW-1133">Transmembrane helix</keyword>
<organism evidence="2 3">
    <name type="scientific">Phascolomyces articulosus</name>
    <dbReference type="NCBI Taxonomy" id="60185"/>
    <lineage>
        <taxon>Eukaryota</taxon>
        <taxon>Fungi</taxon>
        <taxon>Fungi incertae sedis</taxon>
        <taxon>Mucoromycota</taxon>
        <taxon>Mucoromycotina</taxon>
        <taxon>Mucoromycetes</taxon>
        <taxon>Mucorales</taxon>
        <taxon>Lichtheimiaceae</taxon>
        <taxon>Phascolomyces</taxon>
    </lineage>
</organism>
<dbReference type="AlphaFoldDB" id="A0AAD5KA80"/>
<protein>
    <submittedName>
        <fullName evidence="2">Uncharacterized protein</fullName>
    </submittedName>
</protein>
<reference evidence="2" key="2">
    <citation type="submission" date="2023-02" db="EMBL/GenBank/DDBJ databases">
        <authorList>
            <consortium name="DOE Joint Genome Institute"/>
            <person name="Mondo S.J."/>
            <person name="Chang Y."/>
            <person name="Wang Y."/>
            <person name="Ahrendt S."/>
            <person name="Andreopoulos W."/>
            <person name="Barry K."/>
            <person name="Beard J."/>
            <person name="Benny G.L."/>
            <person name="Blankenship S."/>
            <person name="Bonito G."/>
            <person name="Cuomo C."/>
            <person name="Desiro A."/>
            <person name="Gervers K.A."/>
            <person name="Hundley H."/>
            <person name="Kuo A."/>
            <person name="LaButti K."/>
            <person name="Lang B.F."/>
            <person name="Lipzen A."/>
            <person name="O'Donnell K."/>
            <person name="Pangilinan J."/>
            <person name="Reynolds N."/>
            <person name="Sandor L."/>
            <person name="Smith M.W."/>
            <person name="Tsang A."/>
            <person name="Grigoriev I.V."/>
            <person name="Stajich J.E."/>
            <person name="Spatafora J.W."/>
        </authorList>
    </citation>
    <scope>NUCLEOTIDE SEQUENCE</scope>
    <source>
        <strain evidence="2">RSA 2281</strain>
    </source>
</reference>
<comment type="caution">
    <text evidence="2">The sequence shown here is derived from an EMBL/GenBank/DDBJ whole genome shotgun (WGS) entry which is preliminary data.</text>
</comment>
<evidence type="ECO:0000313" key="2">
    <source>
        <dbReference type="EMBL" id="KAI9262346.1"/>
    </source>
</evidence>
<name>A0AAD5KA80_9FUNG</name>
<evidence type="ECO:0000313" key="3">
    <source>
        <dbReference type="Proteomes" id="UP001209540"/>
    </source>
</evidence>
<gene>
    <name evidence="2" type="ORF">BDA99DRAFT_537688</name>
</gene>
<dbReference type="EMBL" id="JAIXMP010000014">
    <property type="protein sequence ID" value="KAI9262346.1"/>
    <property type="molecule type" value="Genomic_DNA"/>
</dbReference>
<accession>A0AAD5KA80</accession>
<dbReference type="Proteomes" id="UP001209540">
    <property type="component" value="Unassembled WGS sequence"/>
</dbReference>
<feature type="transmembrane region" description="Helical" evidence="1">
    <location>
        <begin position="46"/>
        <end position="67"/>
    </location>
</feature>
<evidence type="ECO:0000256" key="1">
    <source>
        <dbReference type="SAM" id="Phobius"/>
    </source>
</evidence>
<proteinExistence type="predicted"/>
<keyword evidence="1" id="KW-0472">Membrane</keyword>
<keyword evidence="3" id="KW-1185">Reference proteome</keyword>
<sequence>MYSTSLSSGGIVVIESSMFTRKKTYESCKEYIVAHTINFHNTMLDLIVTVVFTILLLRYLSILSSYIGESKMIFFLFHGLVPFSNLKHGKDNFFQSSIAAKCPGGI</sequence>
<keyword evidence="1" id="KW-0812">Transmembrane</keyword>